<protein>
    <recommendedName>
        <fullName evidence="4">Peptidylprolyl isomerase</fullName>
    </recommendedName>
</protein>
<reference evidence="2 3" key="1">
    <citation type="submission" date="2020-08" db="EMBL/GenBank/DDBJ databases">
        <title>A Genomic Blueprint of the Chicken Gut Microbiome.</title>
        <authorList>
            <person name="Gilroy R."/>
            <person name="Ravi A."/>
            <person name="Getino M."/>
            <person name="Pursley I."/>
            <person name="Horton D.L."/>
            <person name="Alikhan N.-F."/>
            <person name="Baker D."/>
            <person name="Gharbi K."/>
            <person name="Hall N."/>
            <person name="Watson M."/>
            <person name="Adriaenssens E.M."/>
            <person name="Foster-Nyarko E."/>
            <person name="Jarju S."/>
            <person name="Secka A."/>
            <person name="Antonio M."/>
            <person name="Oren A."/>
            <person name="Chaudhuri R."/>
            <person name="La Ragione R.M."/>
            <person name="Hildebrand F."/>
            <person name="Pallen M.J."/>
        </authorList>
    </citation>
    <scope>NUCLEOTIDE SEQUENCE [LARGE SCALE GENOMIC DNA]</scope>
    <source>
        <strain evidence="2 3">Re1</strain>
    </source>
</reference>
<feature type="signal peptide" evidence="1">
    <location>
        <begin position="1"/>
        <end position="23"/>
    </location>
</feature>
<keyword evidence="3" id="KW-1185">Reference proteome</keyword>
<dbReference type="RefSeq" id="WP_071644443.1">
    <property type="nucleotide sequence ID" value="NZ_JACSPX010000002.1"/>
</dbReference>
<organism evidence="2 3">
    <name type="scientific">Microbacterium commune</name>
    <dbReference type="NCBI Taxonomy" id="2762219"/>
    <lineage>
        <taxon>Bacteria</taxon>
        <taxon>Bacillati</taxon>
        <taxon>Actinomycetota</taxon>
        <taxon>Actinomycetes</taxon>
        <taxon>Micrococcales</taxon>
        <taxon>Microbacteriaceae</taxon>
        <taxon>Microbacterium</taxon>
    </lineage>
</organism>
<evidence type="ECO:0008006" key="4">
    <source>
        <dbReference type="Google" id="ProtNLM"/>
    </source>
</evidence>
<accession>A0ABR8W6F5</accession>
<name>A0ABR8W6F5_9MICO</name>
<proteinExistence type="predicted"/>
<sequence length="303" mass="30938">MRKTTAALSALALSTLVLTGCSAAAPTFDGAACERDSSAALERSVTVTGDLGAPQVEIELPVHTGKPAYADIITGDGRAITDSRQEAILTRVLVNGTTGQTLDAQLKLWSPESAGAELSGVDEALACATAGSRIVASIPASELPEGAAQQIGLDANDSLVAVYDVRYTALAKADGSAVFNDAPGLPSVVRAPDGRPGVIIPDTAAPKKTITETLLQGEHEKVGDGTALIRSTSVGWTSRSVGQTTWDATLTGTDGLPAEVVDAVSSSRVGSQLMVIVPTESGDDATVYVVDVLGVIPEELMGR</sequence>
<gene>
    <name evidence="2" type="ORF">H9633_09840</name>
</gene>
<keyword evidence="1" id="KW-0732">Signal</keyword>
<evidence type="ECO:0000256" key="1">
    <source>
        <dbReference type="SAM" id="SignalP"/>
    </source>
</evidence>
<feature type="chain" id="PRO_5046776031" description="Peptidylprolyl isomerase" evidence="1">
    <location>
        <begin position="24"/>
        <end position="303"/>
    </location>
</feature>
<comment type="caution">
    <text evidence="2">The sequence shown here is derived from an EMBL/GenBank/DDBJ whole genome shotgun (WGS) entry which is preliminary data.</text>
</comment>
<dbReference type="EMBL" id="JACSPX010000002">
    <property type="protein sequence ID" value="MBD8012599.1"/>
    <property type="molecule type" value="Genomic_DNA"/>
</dbReference>
<dbReference type="PROSITE" id="PS51257">
    <property type="entry name" value="PROKAR_LIPOPROTEIN"/>
    <property type="match status" value="1"/>
</dbReference>
<dbReference type="Proteomes" id="UP000611521">
    <property type="component" value="Unassembled WGS sequence"/>
</dbReference>
<evidence type="ECO:0000313" key="2">
    <source>
        <dbReference type="EMBL" id="MBD8012599.1"/>
    </source>
</evidence>
<evidence type="ECO:0000313" key="3">
    <source>
        <dbReference type="Proteomes" id="UP000611521"/>
    </source>
</evidence>